<keyword evidence="1" id="KW-0175">Coiled coil</keyword>
<dbReference type="PROSITE" id="PS50192">
    <property type="entry name" value="T_SNARE"/>
    <property type="match status" value="1"/>
</dbReference>
<dbReference type="RefSeq" id="XP_041407156.1">
    <property type="nucleotide sequence ID" value="XM_041551222.1"/>
</dbReference>
<evidence type="ECO:0000256" key="2">
    <source>
        <dbReference type="SAM" id="Phobius"/>
    </source>
</evidence>
<feature type="domain" description="T-SNARE coiled-coil homology" evidence="3">
    <location>
        <begin position="184"/>
        <end position="222"/>
    </location>
</feature>
<dbReference type="GO" id="GO:0006906">
    <property type="term" value="P:vesicle fusion"/>
    <property type="evidence" value="ECO:0007669"/>
    <property type="project" value="TreeGrafter"/>
</dbReference>
<keyword evidence="2" id="KW-1133">Transmembrane helix</keyword>
<dbReference type="GO" id="GO:0012505">
    <property type="term" value="C:endomembrane system"/>
    <property type="evidence" value="ECO:0007669"/>
    <property type="project" value="TreeGrafter"/>
</dbReference>
<keyword evidence="2" id="KW-0472">Membrane</keyword>
<protein>
    <submittedName>
        <fullName evidence="4">Similar to Saccharomyces cerevisiae YAL014C SYN8 Endosomal SNARE related to mammalian syntaxin 8</fullName>
    </submittedName>
</protein>
<keyword evidence="2" id="KW-0812">Transmembrane</keyword>
<dbReference type="GO" id="GO:0031201">
    <property type="term" value="C:SNARE complex"/>
    <property type="evidence" value="ECO:0007669"/>
    <property type="project" value="TreeGrafter"/>
</dbReference>
<dbReference type="InterPro" id="IPR045242">
    <property type="entry name" value="Syntaxin"/>
</dbReference>
<dbReference type="SUPFAM" id="SSF58038">
    <property type="entry name" value="SNARE fusion complex"/>
    <property type="match status" value="1"/>
</dbReference>
<dbReference type="CDD" id="cd15859">
    <property type="entry name" value="SNARE_SYN8"/>
    <property type="match status" value="1"/>
</dbReference>
<evidence type="ECO:0000256" key="1">
    <source>
        <dbReference type="SAM" id="Coils"/>
    </source>
</evidence>
<dbReference type="GO" id="GO:0005484">
    <property type="term" value="F:SNAP receptor activity"/>
    <property type="evidence" value="ECO:0007669"/>
    <property type="project" value="TreeGrafter"/>
</dbReference>
<proteinExistence type="predicted"/>
<evidence type="ECO:0000313" key="4">
    <source>
        <dbReference type="EMBL" id="CAB4255312.1"/>
    </source>
</evidence>
<organism evidence="4 5">
    <name type="scientific">Maudiozyma barnettii</name>
    <dbReference type="NCBI Taxonomy" id="61262"/>
    <lineage>
        <taxon>Eukaryota</taxon>
        <taxon>Fungi</taxon>
        <taxon>Dikarya</taxon>
        <taxon>Ascomycota</taxon>
        <taxon>Saccharomycotina</taxon>
        <taxon>Saccharomycetes</taxon>
        <taxon>Saccharomycetales</taxon>
        <taxon>Saccharomycetaceae</taxon>
        <taxon>Maudiozyma</taxon>
    </lineage>
</organism>
<dbReference type="PANTHER" id="PTHR19957">
    <property type="entry name" value="SYNTAXIN"/>
    <property type="match status" value="1"/>
</dbReference>
<feature type="transmembrane region" description="Helical" evidence="2">
    <location>
        <begin position="255"/>
        <end position="273"/>
    </location>
</feature>
<dbReference type="Pfam" id="PF05739">
    <property type="entry name" value="SNARE"/>
    <property type="match status" value="1"/>
</dbReference>
<dbReference type="AlphaFoldDB" id="A0A8H2VGZ5"/>
<evidence type="ECO:0000313" key="5">
    <source>
        <dbReference type="Proteomes" id="UP000644660"/>
    </source>
</evidence>
<dbReference type="EMBL" id="CAEFZW010000006">
    <property type="protein sequence ID" value="CAB4255312.1"/>
    <property type="molecule type" value="Genomic_DNA"/>
</dbReference>
<keyword evidence="5" id="KW-1185">Reference proteome</keyword>
<evidence type="ECO:0000259" key="3">
    <source>
        <dbReference type="PROSITE" id="PS50192"/>
    </source>
</evidence>
<dbReference type="PANTHER" id="PTHR19957:SF423">
    <property type="entry name" value="SYNTAXIN-8-RELATED"/>
    <property type="match status" value="1"/>
</dbReference>
<dbReference type="InterPro" id="IPR000727">
    <property type="entry name" value="T_SNARE_dom"/>
</dbReference>
<dbReference type="GO" id="GO:0000149">
    <property type="term" value="F:SNARE binding"/>
    <property type="evidence" value="ECO:0007669"/>
    <property type="project" value="TreeGrafter"/>
</dbReference>
<comment type="caution">
    <text evidence="4">The sequence shown here is derived from an EMBL/GenBank/DDBJ whole genome shotgun (WGS) entry which is preliminary data.</text>
</comment>
<accession>A0A8H2VGZ5</accession>
<reference evidence="4 5" key="1">
    <citation type="submission" date="2020-05" db="EMBL/GenBank/DDBJ databases">
        <authorList>
            <person name="Casaregola S."/>
            <person name="Devillers H."/>
            <person name="Grondin C."/>
        </authorList>
    </citation>
    <scope>NUCLEOTIDE SEQUENCE [LARGE SCALE GENOMIC DNA]</scope>
    <source>
        <strain evidence="4 5">CLIB 1767</strain>
    </source>
</reference>
<sequence>MDVLKLAYETERLADIVEERNRLIQTIKISPSTSDNEKLTQQVQRTYKLVTSLYDQFQSQTLSQIDIDSIRDCMVTYRRSINDVEEPSFDMKQYVFDKEFMDLPTSDPIESSTAEAVIQSPNVRKVRFSDNTQEDRPVSPEIRASDMQFKPYFDDEQAEALPGGGSSNVTNANISNRELFIEQQQRFMTQDNDIDTLASSVQRAHGISLDIHHEVENQNSGLLADLENMVDTSDRNLQRAKRRLEVFQRTARENGPCTTIILLIIILITLLILL</sequence>
<name>A0A8H2VGZ5_9SACH</name>
<dbReference type="GeneID" id="64858354"/>
<feature type="coiled-coil region" evidence="1">
    <location>
        <begin position="223"/>
        <end position="250"/>
    </location>
</feature>
<dbReference type="GO" id="GO:0006886">
    <property type="term" value="P:intracellular protein transport"/>
    <property type="evidence" value="ECO:0007669"/>
    <property type="project" value="TreeGrafter"/>
</dbReference>
<dbReference type="Gene3D" id="1.20.5.110">
    <property type="match status" value="1"/>
</dbReference>
<dbReference type="OrthoDB" id="244190at2759"/>
<dbReference type="GO" id="GO:0048278">
    <property type="term" value="P:vesicle docking"/>
    <property type="evidence" value="ECO:0007669"/>
    <property type="project" value="TreeGrafter"/>
</dbReference>
<dbReference type="SMART" id="SM00397">
    <property type="entry name" value="t_SNARE"/>
    <property type="match status" value="1"/>
</dbReference>
<gene>
    <name evidence="4" type="ORF">KABA2_06S02596</name>
</gene>
<dbReference type="Proteomes" id="UP000644660">
    <property type="component" value="Unassembled WGS sequence"/>
</dbReference>